<dbReference type="InterPro" id="IPR011006">
    <property type="entry name" value="CheY-like_superfamily"/>
</dbReference>
<dbReference type="FunFam" id="3.30.565.10:FF:000010">
    <property type="entry name" value="Sensor histidine kinase RcsC"/>
    <property type="match status" value="1"/>
</dbReference>
<dbReference type="PROSITE" id="PS50113">
    <property type="entry name" value="PAC"/>
    <property type="match status" value="1"/>
</dbReference>
<feature type="modified residue" description="4-aspartylphosphate" evidence="18">
    <location>
        <position position="758"/>
    </location>
</feature>
<protein>
    <recommendedName>
        <fullName evidence="17">Sensor protein FixL</fullName>
        <ecNumber evidence="3">2.7.13.3</ecNumber>
    </recommendedName>
    <alternativeName>
        <fullName evidence="16">Sensory/regulatory protein RpfC</fullName>
    </alternativeName>
</protein>
<dbReference type="SUPFAM" id="SSF55874">
    <property type="entry name" value="ATPase domain of HSP90 chaperone/DNA topoisomerase II/histidine kinase"/>
    <property type="match status" value="1"/>
</dbReference>
<dbReference type="Gene3D" id="3.30.450.40">
    <property type="match status" value="1"/>
</dbReference>
<dbReference type="CDD" id="cd16922">
    <property type="entry name" value="HATPase_EvgS-ArcB-TorS-like"/>
    <property type="match status" value="1"/>
</dbReference>
<dbReference type="KEGG" id="tzo:THMIRHAT_06640"/>
<dbReference type="Pfam" id="PF01627">
    <property type="entry name" value="Hpt"/>
    <property type="match status" value="1"/>
</dbReference>
<evidence type="ECO:0000256" key="1">
    <source>
        <dbReference type="ARBA" id="ARBA00000085"/>
    </source>
</evidence>
<evidence type="ECO:0000313" key="23">
    <source>
        <dbReference type="EMBL" id="BBP42918.1"/>
    </source>
</evidence>
<evidence type="ECO:0000256" key="18">
    <source>
        <dbReference type="PROSITE-ProRule" id="PRU00169"/>
    </source>
</evidence>
<dbReference type="Pfam" id="PF08447">
    <property type="entry name" value="PAS_3"/>
    <property type="match status" value="1"/>
</dbReference>
<feature type="domain" description="Histidine kinase" evidence="19">
    <location>
        <begin position="467"/>
        <end position="692"/>
    </location>
</feature>
<dbReference type="InterPro" id="IPR036641">
    <property type="entry name" value="HPT_dom_sf"/>
</dbReference>
<dbReference type="InterPro" id="IPR005467">
    <property type="entry name" value="His_kinase_dom"/>
</dbReference>
<dbReference type="EC" id="2.7.13.3" evidence="3"/>
<evidence type="ECO:0000256" key="14">
    <source>
        <dbReference type="ARBA" id="ARBA00059827"/>
    </source>
</evidence>
<evidence type="ECO:0000259" key="20">
    <source>
        <dbReference type="PROSITE" id="PS50110"/>
    </source>
</evidence>
<evidence type="ECO:0000256" key="15">
    <source>
        <dbReference type="ARBA" id="ARBA00064003"/>
    </source>
</evidence>
<dbReference type="InterPro" id="IPR003018">
    <property type="entry name" value="GAF"/>
</dbReference>
<feature type="modified residue" description="4-aspartylphosphate" evidence="18">
    <location>
        <position position="897"/>
    </location>
</feature>
<dbReference type="SMART" id="SM00091">
    <property type="entry name" value="PAS"/>
    <property type="match status" value="2"/>
</dbReference>
<dbReference type="CDD" id="cd00082">
    <property type="entry name" value="HisKA"/>
    <property type="match status" value="1"/>
</dbReference>
<comment type="function">
    <text evidence="14">Putative oxygen sensor; modulates the activity of FixJ, a transcriptional activator of nitrogen fixation fixK gene. FixL probably acts as a kinase that phosphorylates FixJ.</text>
</comment>
<keyword evidence="9" id="KW-0418">Kinase</keyword>
<dbReference type="InterPro" id="IPR001789">
    <property type="entry name" value="Sig_transdc_resp-reg_receiver"/>
</dbReference>
<dbReference type="SUPFAM" id="SSF55781">
    <property type="entry name" value="GAF domain-like"/>
    <property type="match status" value="1"/>
</dbReference>
<dbReference type="InterPro" id="IPR036097">
    <property type="entry name" value="HisK_dim/P_sf"/>
</dbReference>
<evidence type="ECO:0000256" key="7">
    <source>
        <dbReference type="ARBA" id="ARBA00022692"/>
    </source>
</evidence>
<feature type="domain" description="PAS" evidence="21">
    <location>
        <begin position="135"/>
        <end position="205"/>
    </location>
</feature>
<dbReference type="GO" id="GO:0005886">
    <property type="term" value="C:plasma membrane"/>
    <property type="evidence" value="ECO:0007669"/>
    <property type="project" value="UniProtKB-SubCell"/>
</dbReference>
<dbReference type="Gene3D" id="3.30.565.10">
    <property type="entry name" value="Histidine kinase-like ATPase, C-terminal domain"/>
    <property type="match status" value="1"/>
</dbReference>
<evidence type="ECO:0000256" key="6">
    <source>
        <dbReference type="ARBA" id="ARBA00022679"/>
    </source>
</evidence>
<evidence type="ECO:0000313" key="24">
    <source>
        <dbReference type="Proteomes" id="UP000501466"/>
    </source>
</evidence>
<dbReference type="EMBL" id="AP021888">
    <property type="protein sequence ID" value="BBP42918.1"/>
    <property type="molecule type" value="Genomic_DNA"/>
</dbReference>
<dbReference type="Proteomes" id="UP000501466">
    <property type="component" value="Chromosome"/>
</dbReference>
<dbReference type="Pfam" id="PF02518">
    <property type="entry name" value="HATPase_c"/>
    <property type="match status" value="1"/>
</dbReference>
<dbReference type="PRINTS" id="PR00344">
    <property type="entry name" value="BCTRLSENSOR"/>
</dbReference>
<dbReference type="InterPro" id="IPR001610">
    <property type="entry name" value="PAC"/>
</dbReference>
<proteinExistence type="predicted"/>
<dbReference type="CDD" id="cd17546">
    <property type="entry name" value="REC_hyHK_CKI1_RcsC-like"/>
    <property type="match status" value="1"/>
</dbReference>
<feature type="domain" description="Response regulatory" evidence="20">
    <location>
        <begin position="707"/>
        <end position="825"/>
    </location>
</feature>
<dbReference type="InterPro" id="IPR029016">
    <property type="entry name" value="GAF-like_dom_sf"/>
</dbReference>
<dbReference type="InterPro" id="IPR013655">
    <property type="entry name" value="PAS_fold_3"/>
</dbReference>
<dbReference type="InterPro" id="IPR003594">
    <property type="entry name" value="HATPase_dom"/>
</dbReference>
<dbReference type="Pfam" id="PF00072">
    <property type="entry name" value="Response_reg"/>
    <property type="match status" value="2"/>
</dbReference>
<dbReference type="SUPFAM" id="SSF47226">
    <property type="entry name" value="Histidine-containing phosphotransfer domain, HPT domain"/>
    <property type="match status" value="1"/>
</dbReference>
<dbReference type="FunFam" id="3.30.450.20:FF:000060">
    <property type="entry name" value="Sensor protein FixL"/>
    <property type="match status" value="1"/>
</dbReference>
<comment type="subcellular location">
    <subcellularLocation>
        <location evidence="2">Cell membrane</location>
        <topology evidence="2">Multi-pass membrane protein</topology>
    </subcellularLocation>
</comment>
<comment type="subunit">
    <text evidence="15">At low DSF concentrations, interacts with RpfF.</text>
</comment>
<feature type="domain" description="PAC" evidence="22">
    <location>
        <begin position="82"/>
        <end position="134"/>
    </location>
</feature>
<evidence type="ECO:0000256" key="4">
    <source>
        <dbReference type="ARBA" id="ARBA00022475"/>
    </source>
</evidence>
<keyword evidence="24" id="KW-1185">Reference proteome</keyword>
<evidence type="ECO:0000256" key="3">
    <source>
        <dbReference type="ARBA" id="ARBA00012438"/>
    </source>
</evidence>
<keyword evidence="12" id="KW-0902">Two-component regulatory system</keyword>
<dbReference type="GO" id="GO:0000155">
    <property type="term" value="F:phosphorelay sensor kinase activity"/>
    <property type="evidence" value="ECO:0007669"/>
    <property type="project" value="InterPro"/>
</dbReference>
<dbReference type="FunFam" id="1.10.287.130:FF:000002">
    <property type="entry name" value="Two-component osmosensing histidine kinase"/>
    <property type="match status" value="1"/>
</dbReference>
<dbReference type="Pfam" id="PF00512">
    <property type="entry name" value="HisKA"/>
    <property type="match status" value="1"/>
</dbReference>
<evidence type="ECO:0000256" key="9">
    <source>
        <dbReference type="ARBA" id="ARBA00022777"/>
    </source>
</evidence>
<dbReference type="Gene3D" id="1.20.120.160">
    <property type="entry name" value="HPT domain"/>
    <property type="match status" value="1"/>
</dbReference>
<dbReference type="RefSeq" id="WP_173290763.1">
    <property type="nucleotide sequence ID" value="NZ_AP021888.1"/>
</dbReference>
<keyword evidence="13" id="KW-0472">Membrane</keyword>
<evidence type="ECO:0000259" key="22">
    <source>
        <dbReference type="PROSITE" id="PS50113"/>
    </source>
</evidence>
<evidence type="ECO:0000256" key="16">
    <source>
        <dbReference type="ARBA" id="ARBA00068150"/>
    </source>
</evidence>
<dbReference type="PANTHER" id="PTHR45339:SF1">
    <property type="entry name" value="HYBRID SIGNAL TRANSDUCTION HISTIDINE KINASE J"/>
    <property type="match status" value="1"/>
</dbReference>
<sequence length="1182" mass="133045">MLPSATLPNETQAVAAINRSMAIAEFDLDHNLSFANDNYLALFGYQLNEVLNKSHRIFVSKETAESADYQIFWQKLAKGGFVADRFERINKAGQVLYIEATYNPVFDSEGQVTKIIKFASNITSRVLQEQAFKKLSEQNQAILNNAASGIIKINRQGSIELVNPKILDLFGYQTDELLGKNVALLMPQDLAVKHDDFIARQINTGENHIIGTGREVIAKHKNGKTFPVHLAISRIDSMGETTYIGLLTDLTERNRERAETVTRNLLLGALKKATETFVTDISNQSMVWKDLLESVLKITDSEYGFIGEVVRNEDNKRCLKLWTLTDLSWDDASDELFKKLQSQNMLLCGSENMIGKVVYEEKMIISNDMQTDPRGGHTPHGHPPLFRYMGVPIFRGKEMIGMYGIANAKQDYTPELAEFLEPFNSTCGVMINSLRQEQRRQELMGSLNASRIEAEQAVQIKSAFLANMSHEIRTPMNAILGLSHLLLDMNLERKPHEYANKIHRSAESLLQIINDILDFSKIESGKLNIEETDVNIEDILENSLLPILGLARNKNLEVVMTLTPNLASLKQPQLLGDPYRITQILINLLNNAVKFTESGYVTVTVAPIKITDTEWLLEFAVNDTGIGMTESQLHKLFTDFNQADDSTTRKYGGTGLGLAISKNLAVLMGGDILVSSTPNVGSTFKLTLPLKFHAHKAISLQKFDQQHALVIDDFELAYKQISSQLSTFGITTSHASNLEQAMTFLAHKSELVNWIFIDWLIPGDDGVEIYKCITEKFPHLQNHCILMSFADPYRLYEVAIKNQINNYLSKPIFPNQLFDFLFFNEQTETTDKKRLKTSEIPDLKGRKILLVEDNEINQLVATEFLEPTQAEVTVANNGREALDAIIKIPGFDIVLMDLQMPVMDGYLATEKIRKAYSDTDMPIIAMTAHAFEEEKQRCMALGMNGHLSKPIIPNELYELLKTTLKANNRVIEPNEALANPEASVPVDLPHIEGVNLRKALLLSGGSLPRFTKIACQFLKSYANATTQFETLLMTKEYDKACRLSHTVKGLCATLGMDQLAEHWGVLEMQLLQNPSAALIPLPLGFAPEYRQIINHLQSYCAQQQLNDGKPTSKEATLEQWQDVRQSLLNFMEDYNGDTLNYWQENAAITQAFLNESLFQTVQTMIENFEFDEAIEVLKSART</sequence>
<evidence type="ECO:0000256" key="5">
    <source>
        <dbReference type="ARBA" id="ARBA00022553"/>
    </source>
</evidence>
<dbReference type="PANTHER" id="PTHR45339">
    <property type="entry name" value="HYBRID SIGNAL TRANSDUCTION HISTIDINE KINASE J"/>
    <property type="match status" value="1"/>
</dbReference>
<keyword evidence="7" id="KW-0812">Transmembrane</keyword>
<evidence type="ECO:0000259" key="19">
    <source>
        <dbReference type="PROSITE" id="PS50109"/>
    </source>
</evidence>
<dbReference type="InterPro" id="IPR035965">
    <property type="entry name" value="PAS-like_dom_sf"/>
</dbReference>
<evidence type="ECO:0000256" key="8">
    <source>
        <dbReference type="ARBA" id="ARBA00022741"/>
    </source>
</evidence>
<dbReference type="SUPFAM" id="SSF55785">
    <property type="entry name" value="PYP-like sensor domain (PAS domain)"/>
    <property type="match status" value="2"/>
</dbReference>
<dbReference type="PROSITE" id="PS50110">
    <property type="entry name" value="RESPONSE_REGULATORY"/>
    <property type="match status" value="2"/>
</dbReference>
<dbReference type="CDD" id="cd00156">
    <property type="entry name" value="REC"/>
    <property type="match status" value="1"/>
</dbReference>
<evidence type="ECO:0000256" key="10">
    <source>
        <dbReference type="ARBA" id="ARBA00022840"/>
    </source>
</evidence>
<dbReference type="InterPro" id="IPR008207">
    <property type="entry name" value="Sig_transdc_His_kin_Hpt_dom"/>
</dbReference>
<comment type="catalytic activity">
    <reaction evidence="1">
        <text>ATP + protein L-histidine = ADP + protein N-phospho-L-histidine.</text>
        <dbReference type="EC" id="2.7.13.3"/>
    </reaction>
</comment>
<dbReference type="InterPro" id="IPR004358">
    <property type="entry name" value="Sig_transdc_His_kin-like_C"/>
</dbReference>
<evidence type="ECO:0000256" key="11">
    <source>
        <dbReference type="ARBA" id="ARBA00022989"/>
    </source>
</evidence>
<keyword evidence="8" id="KW-0547">Nucleotide-binding</keyword>
<dbReference type="InterPro" id="IPR000014">
    <property type="entry name" value="PAS"/>
</dbReference>
<feature type="domain" description="Response regulatory" evidence="20">
    <location>
        <begin position="847"/>
        <end position="964"/>
    </location>
</feature>
<dbReference type="Gene3D" id="1.10.287.130">
    <property type="match status" value="1"/>
</dbReference>
<keyword evidence="11" id="KW-1133">Transmembrane helix</keyword>
<dbReference type="InterPro" id="IPR036890">
    <property type="entry name" value="HATPase_C_sf"/>
</dbReference>
<dbReference type="Pfam" id="PF13185">
    <property type="entry name" value="GAF_2"/>
    <property type="match status" value="1"/>
</dbReference>
<dbReference type="Gene3D" id="3.40.50.2300">
    <property type="match status" value="2"/>
</dbReference>
<keyword evidence="5 18" id="KW-0597">Phosphoprotein</keyword>
<evidence type="ECO:0000259" key="21">
    <source>
        <dbReference type="PROSITE" id="PS50112"/>
    </source>
</evidence>
<dbReference type="SMART" id="SM00387">
    <property type="entry name" value="HATPase_c"/>
    <property type="match status" value="1"/>
</dbReference>
<gene>
    <name evidence="23" type="ORF">THMIRHAT_06640</name>
</gene>
<dbReference type="AlphaFoldDB" id="A0A6F8PLG8"/>
<accession>A0A6F8PLG8</accession>
<dbReference type="SMART" id="SM00448">
    <property type="entry name" value="REC"/>
    <property type="match status" value="2"/>
</dbReference>
<evidence type="ECO:0000256" key="17">
    <source>
        <dbReference type="ARBA" id="ARBA00070616"/>
    </source>
</evidence>
<organism evidence="23 24">
    <name type="scientific">Thiosulfativibrio zosterae</name>
    <dbReference type="NCBI Taxonomy" id="2675053"/>
    <lineage>
        <taxon>Bacteria</taxon>
        <taxon>Pseudomonadati</taxon>
        <taxon>Pseudomonadota</taxon>
        <taxon>Gammaproteobacteria</taxon>
        <taxon>Thiotrichales</taxon>
        <taxon>Piscirickettsiaceae</taxon>
        <taxon>Thiosulfativibrio</taxon>
    </lineage>
</organism>
<dbReference type="Pfam" id="PF13426">
    <property type="entry name" value="PAS_9"/>
    <property type="match status" value="1"/>
</dbReference>
<reference evidence="24" key="1">
    <citation type="submission" date="2019-11" db="EMBL/GenBank/DDBJ databases">
        <title>Isolation and characterization of two novel species in the genus Thiomicrorhabdus.</title>
        <authorList>
            <person name="Mochizuki J."/>
            <person name="Kojima H."/>
            <person name="Fukui M."/>
        </authorList>
    </citation>
    <scope>NUCLEOTIDE SEQUENCE [LARGE SCALE GENOMIC DNA]</scope>
    <source>
        <strain evidence="24">AkT22</strain>
    </source>
</reference>
<dbReference type="InterPro" id="IPR000700">
    <property type="entry name" value="PAS-assoc_C"/>
</dbReference>
<keyword evidence="6" id="KW-0808">Transferase</keyword>
<evidence type="ECO:0000256" key="13">
    <source>
        <dbReference type="ARBA" id="ARBA00023136"/>
    </source>
</evidence>
<dbReference type="SUPFAM" id="SSF47384">
    <property type="entry name" value="Homodimeric domain of signal transducing histidine kinase"/>
    <property type="match status" value="1"/>
</dbReference>
<keyword evidence="10" id="KW-0067">ATP-binding</keyword>
<dbReference type="GO" id="GO:0005524">
    <property type="term" value="F:ATP binding"/>
    <property type="evidence" value="ECO:0007669"/>
    <property type="project" value="UniProtKB-KW"/>
</dbReference>
<keyword evidence="4" id="KW-1003">Cell membrane</keyword>
<dbReference type="SUPFAM" id="SSF52172">
    <property type="entry name" value="CheY-like"/>
    <property type="match status" value="2"/>
</dbReference>
<evidence type="ECO:0000256" key="2">
    <source>
        <dbReference type="ARBA" id="ARBA00004651"/>
    </source>
</evidence>
<dbReference type="SMART" id="SM00086">
    <property type="entry name" value="PAC"/>
    <property type="match status" value="2"/>
</dbReference>
<dbReference type="SMART" id="SM00388">
    <property type="entry name" value="HisKA"/>
    <property type="match status" value="1"/>
</dbReference>
<dbReference type="PROSITE" id="PS50112">
    <property type="entry name" value="PAS"/>
    <property type="match status" value="1"/>
</dbReference>
<dbReference type="InterPro" id="IPR003661">
    <property type="entry name" value="HisK_dim/P_dom"/>
</dbReference>
<evidence type="ECO:0000256" key="12">
    <source>
        <dbReference type="ARBA" id="ARBA00023012"/>
    </source>
</evidence>
<dbReference type="PROSITE" id="PS50109">
    <property type="entry name" value="HIS_KIN"/>
    <property type="match status" value="1"/>
</dbReference>
<dbReference type="CDD" id="cd00130">
    <property type="entry name" value="PAS"/>
    <property type="match status" value="2"/>
</dbReference>
<dbReference type="Gene3D" id="3.30.450.20">
    <property type="entry name" value="PAS domain"/>
    <property type="match status" value="2"/>
</dbReference>
<dbReference type="NCBIfam" id="TIGR00229">
    <property type="entry name" value="sensory_box"/>
    <property type="match status" value="2"/>
</dbReference>
<name>A0A6F8PLG8_9GAMM</name>